<reference evidence="6 7" key="1">
    <citation type="submission" date="2014-11" db="EMBL/GenBank/DDBJ databases">
        <title>Genetic blueprint of the zoonotic pathogen Toxocara canis.</title>
        <authorList>
            <person name="Zhu X.-Q."/>
            <person name="Korhonen P.K."/>
            <person name="Cai H."/>
            <person name="Young N.D."/>
            <person name="Nejsum P."/>
            <person name="von Samson-Himmelstjerna G."/>
            <person name="Boag P.R."/>
            <person name="Tan P."/>
            <person name="Li Q."/>
            <person name="Min J."/>
            <person name="Yang Y."/>
            <person name="Wang X."/>
            <person name="Fang X."/>
            <person name="Hall R.S."/>
            <person name="Hofmann A."/>
            <person name="Sternberg P.W."/>
            <person name="Jex A.R."/>
            <person name="Gasser R.B."/>
        </authorList>
    </citation>
    <scope>NUCLEOTIDE SEQUENCE [LARGE SCALE GENOMIC DNA]</scope>
    <source>
        <strain evidence="6">PN_DK_2014</strain>
    </source>
</reference>
<evidence type="ECO:0000313" key="6">
    <source>
        <dbReference type="EMBL" id="KHN84033.1"/>
    </source>
</evidence>
<name>A0A0B2VQY6_TOXCA</name>
<dbReference type="STRING" id="6265.A0A0B2VQY6"/>
<feature type="non-terminal residue" evidence="6">
    <location>
        <position position="1"/>
    </location>
</feature>
<evidence type="ECO:0000313" key="7">
    <source>
        <dbReference type="Proteomes" id="UP000031036"/>
    </source>
</evidence>
<keyword evidence="4" id="KW-0967">Endosome</keyword>
<evidence type="ECO:0000256" key="1">
    <source>
        <dbReference type="ARBA" id="ARBA00004177"/>
    </source>
</evidence>
<comment type="similarity">
    <text evidence="2">Belongs to the VPS35L family.</text>
</comment>
<dbReference type="GO" id="GO:0005768">
    <property type="term" value="C:endosome"/>
    <property type="evidence" value="ECO:0007669"/>
    <property type="project" value="UniProtKB-SubCell"/>
</dbReference>
<proteinExistence type="inferred from homology"/>
<dbReference type="OrthoDB" id="1734063at2759"/>
<dbReference type="PANTHER" id="PTHR13673:SF0">
    <property type="entry name" value="VPS35 ENDOSOMAL PROTEIN-SORTING FACTOR-LIKE"/>
    <property type="match status" value="1"/>
</dbReference>
<keyword evidence="5" id="KW-0653">Protein transport</keyword>
<dbReference type="GO" id="GO:0032456">
    <property type="term" value="P:endocytic recycling"/>
    <property type="evidence" value="ECO:0007669"/>
    <property type="project" value="InterPro"/>
</dbReference>
<accession>A0A0B2VQY6</accession>
<keyword evidence="7" id="KW-1185">Reference proteome</keyword>
<evidence type="ECO:0000256" key="5">
    <source>
        <dbReference type="ARBA" id="ARBA00022927"/>
    </source>
</evidence>
<dbReference type="InterPro" id="IPR029705">
    <property type="entry name" value="VPS35L"/>
</dbReference>
<keyword evidence="3" id="KW-0813">Transport</keyword>
<sequence>TALLLPAMEWILQCVSYNAISYEDLLPLWEYCRMPRKRSVVLRPFLRSVPTTYLCEHALEVCKVVTSGEEVTAQELCVFGEQLLRGDTSDEAKRPILRNVWRQISCVFTSNI</sequence>
<dbReference type="PANTHER" id="PTHR13673">
    <property type="entry name" value="ESOPHAGEAL CANCER ASSOCIATED PROTEIN"/>
    <property type="match status" value="1"/>
</dbReference>
<dbReference type="GO" id="GO:0015031">
    <property type="term" value="P:protein transport"/>
    <property type="evidence" value="ECO:0007669"/>
    <property type="project" value="UniProtKB-KW"/>
</dbReference>
<dbReference type="EMBL" id="JPKZ01001079">
    <property type="protein sequence ID" value="KHN84033.1"/>
    <property type="molecule type" value="Genomic_DNA"/>
</dbReference>
<evidence type="ECO:0000256" key="3">
    <source>
        <dbReference type="ARBA" id="ARBA00022448"/>
    </source>
</evidence>
<gene>
    <name evidence="6" type="ORF">Tcan_05375</name>
</gene>
<protein>
    <submittedName>
        <fullName evidence="6">Uncharacterized protein</fullName>
    </submittedName>
</protein>
<dbReference type="Proteomes" id="UP000031036">
    <property type="component" value="Unassembled WGS sequence"/>
</dbReference>
<dbReference type="AlphaFoldDB" id="A0A0B2VQY6"/>
<organism evidence="6 7">
    <name type="scientific">Toxocara canis</name>
    <name type="common">Canine roundworm</name>
    <dbReference type="NCBI Taxonomy" id="6265"/>
    <lineage>
        <taxon>Eukaryota</taxon>
        <taxon>Metazoa</taxon>
        <taxon>Ecdysozoa</taxon>
        <taxon>Nematoda</taxon>
        <taxon>Chromadorea</taxon>
        <taxon>Rhabditida</taxon>
        <taxon>Spirurina</taxon>
        <taxon>Ascaridomorpha</taxon>
        <taxon>Ascaridoidea</taxon>
        <taxon>Toxocaridae</taxon>
        <taxon>Toxocara</taxon>
    </lineage>
</organism>
<evidence type="ECO:0000256" key="4">
    <source>
        <dbReference type="ARBA" id="ARBA00022753"/>
    </source>
</evidence>
<comment type="caution">
    <text evidence="6">The sequence shown here is derived from an EMBL/GenBank/DDBJ whole genome shotgun (WGS) entry which is preliminary data.</text>
</comment>
<evidence type="ECO:0000256" key="2">
    <source>
        <dbReference type="ARBA" id="ARBA00010704"/>
    </source>
</evidence>
<comment type="subcellular location">
    <subcellularLocation>
        <location evidence="1">Endosome</location>
    </subcellularLocation>
</comment>